<comment type="subcellular location">
    <subcellularLocation>
        <location evidence="1">Nucleus</location>
    </subcellularLocation>
</comment>
<dbReference type="InParanoid" id="A0A2R5GRN5"/>
<feature type="region of interest" description="Disordered" evidence="3">
    <location>
        <begin position="56"/>
        <end position="86"/>
    </location>
</feature>
<keyword evidence="2" id="KW-0539">Nucleus</keyword>
<reference evidence="5 6" key="1">
    <citation type="submission" date="2017-12" db="EMBL/GenBank/DDBJ databases">
        <title>Sequencing, de novo assembly and annotation of complete genome of a new Thraustochytrid species, strain FCC1311.</title>
        <authorList>
            <person name="Sedici K."/>
            <person name="Godart F."/>
            <person name="Aiese Cigliano R."/>
            <person name="Sanseverino W."/>
            <person name="Barakat M."/>
            <person name="Ortet P."/>
            <person name="Marechal E."/>
            <person name="Cagnac O."/>
            <person name="Amato A."/>
        </authorList>
    </citation>
    <scope>NUCLEOTIDE SEQUENCE [LARGE SCALE GENOMIC DNA]</scope>
</reference>
<proteinExistence type="predicted"/>
<feature type="compositionally biased region" description="Low complexity" evidence="3">
    <location>
        <begin position="56"/>
        <end position="69"/>
    </location>
</feature>
<dbReference type="InterPro" id="IPR010402">
    <property type="entry name" value="CCT_domain"/>
</dbReference>
<evidence type="ECO:0000256" key="2">
    <source>
        <dbReference type="ARBA" id="ARBA00023242"/>
    </source>
</evidence>
<gene>
    <name evidence="5" type="ORF">FCC1311_091952</name>
</gene>
<dbReference type="Pfam" id="PF06203">
    <property type="entry name" value="CCT"/>
    <property type="match status" value="1"/>
</dbReference>
<evidence type="ECO:0000256" key="1">
    <source>
        <dbReference type="ARBA" id="ARBA00004123"/>
    </source>
</evidence>
<accession>A0A2R5GRN5</accession>
<protein>
    <submittedName>
        <fullName evidence="5">Two-component response regulator-like APRR9</fullName>
    </submittedName>
</protein>
<feature type="domain" description="CCT" evidence="4">
    <location>
        <begin position="252"/>
        <end position="294"/>
    </location>
</feature>
<evidence type="ECO:0000313" key="6">
    <source>
        <dbReference type="Proteomes" id="UP000241890"/>
    </source>
</evidence>
<evidence type="ECO:0000259" key="4">
    <source>
        <dbReference type="PROSITE" id="PS51017"/>
    </source>
</evidence>
<dbReference type="GO" id="GO:0005634">
    <property type="term" value="C:nucleus"/>
    <property type="evidence" value="ECO:0007669"/>
    <property type="project" value="UniProtKB-SubCell"/>
</dbReference>
<keyword evidence="6" id="KW-1185">Reference proteome</keyword>
<dbReference type="EMBL" id="BEYU01000136">
    <property type="protein sequence ID" value="GBG32969.1"/>
    <property type="molecule type" value="Genomic_DNA"/>
</dbReference>
<dbReference type="PANTHER" id="PTHR31319:SF77">
    <property type="entry name" value="ZINC FINGER PROTEIN CONSTANS-LIKE 4"/>
    <property type="match status" value="1"/>
</dbReference>
<evidence type="ECO:0000313" key="5">
    <source>
        <dbReference type="EMBL" id="GBG32969.1"/>
    </source>
</evidence>
<dbReference type="Proteomes" id="UP000241890">
    <property type="component" value="Unassembled WGS sequence"/>
</dbReference>
<name>A0A2R5GRN5_9STRA</name>
<dbReference type="OrthoDB" id="153872at2759"/>
<comment type="caution">
    <text evidence="5">The sequence shown here is derived from an EMBL/GenBank/DDBJ whole genome shotgun (WGS) entry which is preliminary data.</text>
</comment>
<organism evidence="5 6">
    <name type="scientific">Hondaea fermentalgiana</name>
    <dbReference type="NCBI Taxonomy" id="2315210"/>
    <lineage>
        <taxon>Eukaryota</taxon>
        <taxon>Sar</taxon>
        <taxon>Stramenopiles</taxon>
        <taxon>Bigyra</taxon>
        <taxon>Labyrinthulomycetes</taxon>
        <taxon>Thraustochytrida</taxon>
        <taxon>Thraustochytriidae</taxon>
        <taxon>Hondaea</taxon>
    </lineage>
</organism>
<evidence type="ECO:0000256" key="3">
    <source>
        <dbReference type="SAM" id="MobiDB-lite"/>
    </source>
</evidence>
<sequence length="306" mass="33115">MQTKRKQQEMLDAAELLLSVSPMFKPQQQTRDRSWSLQSLETLVDVAARAPRFSIGPSATAASGASADPSRWKAAKPARDTPTGLAHHGRSLLQTAPHASQGFAALAAPSVSAAVSAGTIKGTPAATAAAFKSGNRAQKKQKLQASNVNATTFGAYSRAPGPVAAMVCSNPHCASSKRAFCSTCNVCSGAAARQSLLGHQVPIKKPRAKTASKATKKRHNLPARRCPDILPLEMHSIYYRQGRTGVYTAAERKAMIAKFLQKREKRVWHKKVRYSCRRNLAHKRIRVKGRFVKTEEPAVLAPEESV</sequence>
<dbReference type="PROSITE" id="PS51017">
    <property type="entry name" value="CCT"/>
    <property type="match status" value="1"/>
</dbReference>
<dbReference type="PANTHER" id="PTHR31319">
    <property type="entry name" value="ZINC FINGER PROTEIN CONSTANS-LIKE 4"/>
    <property type="match status" value="1"/>
</dbReference>
<dbReference type="AlphaFoldDB" id="A0A2R5GRN5"/>
<dbReference type="InterPro" id="IPR045281">
    <property type="entry name" value="CONSTANS-like"/>
</dbReference>